<dbReference type="Proteomes" id="UP000276133">
    <property type="component" value="Unassembled WGS sequence"/>
</dbReference>
<dbReference type="AlphaFoldDB" id="A0A3M7QUY6"/>
<keyword evidence="2" id="KW-1185">Reference proteome</keyword>
<evidence type="ECO:0000313" key="2">
    <source>
        <dbReference type="Proteomes" id="UP000276133"/>
    </source>
</evidence>
<sequence>MNCSSFCDVIGLSFHTIDINYKIVGKNYCQLTKNNAFFDLNRIQNCDGVDAAFCKLIAADPLVDTGEQEDELFGELFELMLIS</sequence>
<proteinExistence type="predicted"/>
<organism evidence="1 2">
    <name type="scientific">Brachionus plicatilis</name>
    <name type="common">Marine rotifer</name>
    <name type="synonym">Brachionus muelleri</name>
    <dbReference type="NCBI Taxonomy" id="10195"/>
    <lineage>
        <taxon>Eukaryota</taxon>
        <taxon>Metazoa</taxon>
        <taxon>Spiralia</taxon>
        <taxon>Gnathifera</taxon>
        <taxon>Rotifera</taxon>
        <taxon>Eurotatoria</taxon>
        <taxon>Monogononta</taxon>
        <taxon>Pseudotrocha</taxon>
        <taxon>Ploima</taxon>
        <taxon>Brachionidae</taxon>
        <taxon>Brachionus</taxon>
    </lineage>
</organism>
<reference evidence="1 2" key="1">
    <citation type="journal article" date="2018" name="Sci. Rep.">
        <title>Genomic signatures of local adaptation to the degree of environmental predictability in rotifers.</title>
        <authorList>
            <person name="Franch-Gras L."/>
            <person name="Hahn C."/>
            <person name="Garcia-Roger E.M."/>
            <person name="Carmona M.J."/>
            <person name="Serra M."/>
            <person name="Gomez A."/>
        </authorList>
    </citation>
    <scope>NUCLEOTIDE SEQUENCE [LARGE SCALE GENOMIC DNA]</scope>
    <source>
        <strain evidence="1">HYR1</strain>
    </source>
</reference>
<protein>
    <submittedName>
        <fullName evidence="1">Uncharacterized protein</fullName>
    </submittedName>
</protein>
<dbReference type="EMBL" id="REGN01005056">
    <property type="protein sequence ID" value="RNA15029.1"/>
    <property type="molecule type" value="Genomic_DNA"/>
</dbReference>
<evidence type="ECO:0000313" key="1">
    <source>
        <dbReference type="EMBL" id="RNA15029.1"/>
    </source>
</evidence>
<gene>
    <name evidence="1" type="ORF">BpHYR1_035882</name>
</gene>
<accession>A0A3M7QUY6</accession>
<name>A0A3M7QUY6_BRAPC</name>
<comment type="caution">
    <text evidence="1">The sequence shown here is derived from an EMBL/GenBank/DDBJ whole genome shotgun (WGS) entry which is preliminary data.</text>
</comment>